<dbReference type="EMBL" id="FNNQ01000001">
    <property type="protein sequence ID" value="SDW01539.1"/>
    <property type="molecule type" value="Genomic_DNA"/>
</dbReference>
<dbReference type="NCBIfam" id="TIGR01510">
    <property type="entry name" value="coaD_prev_kdtB"/>
    <property type="match status" value="1"/>
</dbReference>
<dbReference type="GO" id="GO:0004595">
    <property type="term" value="F:pantetheine-phosphate adenylyltransferase activity"/>
    <property type="evidence" value="ECO:0007669"/>
    <property type="project" value="UniProtKB-UniRule"/>
</dbReference>
<feature type="binding site" evidence="9">
    <location>
        <position position="99"/>
    </location>
    <ligand>
        <name>ATP</name>
        <dbReference type="ChEBI" id="CHEBI:30616"/>
    </ligand>
</feature>
<evidence type="ECO:0000313" key="11">
    <source>
        <dbReference type="EMBL" id="SDW01539.1"/>
    </source>
</evidence>
<keyword evidence="5 9" id="KW-0067">ATP-binding</keyword>
<feature type="domain" description="Cytidyltransferase-like" evidence="10">
    <location>
        <begin position="6"/>
        <end position="134"/>
    </location>
</feature>
<feature type="binding site" evidence="9">
    <location>
        <begin position="10"/>
        <end position="11"/>
    </location>
    <ligand>
        <name>ATP</name>
        <dbReference type="ChEBI" id="CHEBI:30616"/>
    </ligand>
</feature>
<feature type="binding site" evidence="9">
    <location>
        <begin position="124"/>
        <end position="130"/>
    </location>
    <ligand>
        <name>ATP</name>
        <dbReference type="ChEBI" id="CHEBI:30616"/>
    </ligand>
</feature>
<keyword evidence="1 9" id="KW-0963">Cytoplasm</keyword>
<feature type="binding site" evidence="9">
    <location>
        <position position="10"/>
    </location>
    <ligand>
        <name>substrate</name>
    </ligand>
</feature>
<dbReference type="HAMAP" id="MF_00151">
    <property type="entry name" value="PPAT_bact"/>
    <property type="match status" value="1"/>
</dbReference>
<dbReference type="RefSeq" id="WP_091734581.1">
    <property type="nucleotide sequence ID" value="NZ_FNNQ01000001.1"/>
</dbReference>
<comment type="catalytic activity">
    <reaction evidence="8 9">
        <text>(R)-4'-phosphopantetheine + ATP + H(+) = 3'-dephospho-CoA + diphosphate</text>
        <dbReference type="Rhea" id="RHEA:19801"/>
        <dbReference type="ChEBI" id="CHEBI:15378"/>
        <dbReference type="ChEBI" id="CHEBI:30616"/>
        <dbReference type="ChEBI" id="CHEBI:33019"/>
        <dbReference type="ChEBI" id="CHEBI:57328"/>
        <dbReference type="ChEBI" id="CHEBI:61723"/>
        <dbReference type="EC" id="2.7.7.3"/>
    </reaction>
</comment>
<feature type="binding site" evidence="9">
    <location>
        <position position="18"/>
    </location>
    <ligand>
        <name>ATP</name>
        <dbReference type="ChEBI" id="CHEBI:30616"/>
    </ligand>
</feature>
<evidence type="ECO:0000256" key="9">
    <source>
        <dbReference type="HAMAP-Rule" id="MF_00151"/>
    </source>
</evidence>
<dbReference type="GO" id="GO:0005524">
    <property type="term" value="F:ATP binding"/>
    <property type="evidence" value="ECO:0007669"/>
    <property type="project" value="UniProtKB-KW"/>
</dbReference>
<feature type="binding site" evidence="9">
    <location>
        <begin position="89"/>
        <end position="91"/>
    </location>
    <ligand>
        <name>ATP</name>
        <dbReference type="ChEBI" id="CHEBI:30616"/>
    </ligand>
</feature>
<comment type="subunit">
    <text evidence="9">Homohexamer.</text>
</comment>
<evidence type="ECO:0000313" key="12">
    <source>
        <dbReference type="Proteomes" id="UP000198534"/>
    </source>
</evidence>
<dbReference type="OrthoDB" id="9806661at2"/>
<gene>
    <name evidence="9" type="primary">coaD</name>
    <name evidence="11" type="ORF">SAMN05444487_10184</name>
</gene>
<dbReference type="GO" id="GO:0015937">
    <property type="term" value="P:coenzyme A biosynthetic process"/>
    <property type="evidence" value="ECO:0007669"/>
    <property type="project" value="UniProtKB-UniRule"/>
</dbReference>
<dbReference type="Pfam" id="PF01467">
    <property type="entry name" value="CTP_transf_like"/>
    <property type="match status" value="1"/>
</dbReference>
<keyword evidence="6 9" id="KW-0460">Magnesium</keyword>
<comment type="cofactor">
    <cofactor evidence="9">
        <name>Mg(2+)</name>
        <dbReference type="ChEBI" id="CHEBI:18420"/>
    </cofactor>
</comment>
<evidence type="ECO:0000256" key="2">
    <source>
        <dbReference type="ARBA" id="ARBA00022679"/>
    </source>
</evidence>
<comment type="function">
    <text evidence="9">Reversibly transfers an adenylyl group from ATP to 4'-phosphopantetheine, yielding dephospho-CoA (dPCoA) and pyrophosphate.</text>
</comment>
<accession>A0A1H2Q526</accession>
<dbReference type="NCBIfam" id="TIGR00125">
    <property type="entry name" value="cyt_tran_rel"/>
    <property type="match status" value="1"/>
</dbReference>
<reference evidence="11 12" key="1">
    <citation type="submission" date="2016-10" db="EMBL/GenBank/DDBJ databases">
        <authorList>
            <person name="de Groot N.N."/>
        </authorList>
    </citation>
    <scope>NUCLEOTIDE SEQUENCE [LARGE SCALE GENOMIC DNA]</scope>
    <source>
        <strain evidence="11 12">DSM 45610</strain>
    </source>
</reference>
<dbReference type="EC" id="2.7.7.3" evidence="9"/>
<evidence type="ECO:0000259" key="10">
    <source>
        <dbReference type="Pfam" id="PF01467"/>
    </source>
</evidence>
<evidence type="ECO:0000256" key="1">
    <source>
        <dbReference type="ARBA" id="ARBA00022490"/>
    </source>
</evidence>
<feature type="site" description="Transition state stabilizer" evidence="9">
    <location>
        <position position="18"/>
    </location>
</feature>
<sequence>MKKVAVYPGSFDPITQGHLDIIQRGARVFDHVVVAVLHNSQKKPLFTVEERVHLIREVTQEIGNVEVDHFEGLLVDYIHNRKATNVIRGLRAITDFEYELQFASMMKKLDVNIETLFMMTNNQYSFLSSGIVKEVAQYGGDVGNLVPAIVEEALKQKYMK</sequence>
<keyword evidence="2 9" id="KW-0808">Transferase</keyword>
<comment type="pathway">
    <text evidence="9">Cofactor biosynthesis; coenzyme A biosynthesis; CoA from (R)-pantothenate: step 4/5.</text>
</comment>
<feature type="binding site" evidence="9">
    <location>
        <position position="42"/>
    </location>
    <ligand>
        <name>substrate</name>
    </ligand>
</feature>
<organism evidence="11 12">
    <name type="scientific">Marininema mesophilum</name>
    <dbReference type="NCBI Taxonomy" id="1048340"/>
    <lineage>
        <taxon>Bacteria</taxon>
        <taxon>Bacillati</taxon>
        <taxon>Bacillota</taxon>
        <taxon>Bacilli</taxon>
        <taxon>Bacillales</taxon>
        <taxon>Thermoactinomycetaceae</taxon>
        <taxon>Marininema</taxon>
    </lineage>
</organism>
<feature type="binding site" evidence="9">
    <location>
        <position position="88"/>
    </location>
    <ligand>
        <name>substrate</name>
    </ligand>
</feature>
<evidence type="ECO:0000256" key="8">
    <source>
        <dbReference type="ARBA" id="ARBA00029346"/>
    </source>
</evidence>
<dbReference type="FunFam" id="3.40.50.620:FF:000012">
    <property type="entry name" value="Phosphopantetheine adenylyltransferase"/>
    <property type="match status" value="1"/>
</dbReference>
<dbReference type="STRING" id="1048340.SAMN05444487_10184"/>
<dbReference type="InterPro" id="IPR014729">
    <property type="entry name" value="Rossmann-like_a/b/a_fold"/>
</dbReference>
<dbReference type="UniPathway" id="UPA00241">
    <property type="reaction ID" value="UER00355"/>
</dbReference>
<protein>
    <recommendedName>
        <fullName evidence="9">Phosphopantetheine adenylyltransferase</fullName>
        <ecNumber evidence="9">2.7.7.3</ecNumber>
    </recommendedName>
    <alternativeName>
        <fullName evidence="9">Dephospho-CoA pyrophosphorylase</fullName>
    </alternativeName>
    <alternativeName>
        <fullName evidence="9">Pantetheine-phosphate adenylyltransferase</fullName>
        <shortName evidence="9">PPAT</shortName>
    </alternativeName>
</protein>
<evidence type="ECO:0000256" key="4">
    <source>
        <dbReference type="ARBA" id="ARBA00022741"/>
    </source>
</evidence>
<dbReference type="PRINTS" id="PR01020">
    <property type="entry name" value="LPSBIOSNTHSS"/>
</dbReference>
<dbReference type="CDD" id="cd02163">
    <property type="entry name" value="PPAT"/>
    <property type="match status" value="1"/>
</dbReference>
<dbReference type="AlphaFoldDB" id="A0A1H2Q526"/>
<keyword evidence="4 9" id="KW-0547">Nucleotide-binding</keyword>
<dbReference type="InterPro" id="IPR004821">
    <property type="entry name" value="Cyt_trans-like"/>
</dbReference>
<dbReference type="PANTHER" id="PTHR21342">
    <property type="entry name" value="PHOSPHOPANTETHEINE ADENYLYLTRANSFERASE"/>
    <property type="match status" value="1"/>
</dbReference>
<dbReference type="GO" id="GO:0005737">
    <property type="term" value="C:cytoplasm"/>
    <property type="evidence" value="ECO:0007669"/>
    <property type="project" value="UniProtKB-SubCell"/>
</dbReference>
<keyword evidence="7 9" id="KW-0173">Coenzyme A biosynthesis</keyword>
<dbReference type="PANTHER" id="PTHR21342:SF1">
    <property type="entry name" value="PHOSPHOPANTETHEINE ADENYLYLTRANSFERASE"/>
    <property type="match status" value="1"/>
</dbReference>
<evidence type="ECO:0000256" key="7">
    <source>
        <dbReference type="ARBA" id="ARBA00022993"/>
    </source>
</evidence>
<dbReference type="Proteomes" id="UP000198534">
    <property type="component" value="Unassembled WGS sequence"/>
</dbReference>
<keyword evidence="12" id="KW-1185">Reference proteome</keyword>
<feature type="binding site" evidence="9">
    <location>
        <position position="74"/>
    </location>
    <ligand>
        <name>substrate</name>
    </ligand>
</feature>
<name>A0A1H2Q526_9BACL</name>
<proteinExistence type="inferred from homology"/>
<evidence type="ECO:0000256" key="5">
    <source>
        <dbReference type="ARBA" id="ARBA00022840"/>
    </source>
</evidence>
<evidence type="ECO:0000256" key="6">
    <source>
        <dbReference type="ARBA" id="ARBA00022842"/>
    </source>
</evidence>
<dbReference type="Gene3D" id="3.40.50.620">
    <property type="entry name" value="HUPs"/>
    <property type="match status" value="1"/>
</dbReference>
<comment type="subcellular location">
    <subcellularLocation>
        <location evidence="9">Cytoplasm</location>
    </subcellularLocation>
</comment>
<keyword evidence="3 9" id="KW-0548">Nucleotidyltransferase</keyword>
<comment type="similarity">
    <text evidence="9">Belongs to the bacterial CoaD family.</text>
</comment>
<evidence type="ECO:0000256" key="3">
    <source>
        <dbReference type="ARBA" id="ARBA00022695"/>
    </source>
</evidence>
<dbReference type="SUPFAM" id="SSF52374">
    <property type="entry name" value="Nucleotidylyl transferase"/>
    <property type="match status" value="1"/>
</dbReference>
<dbReference type="InterPro" id="IPR001980">
    <property type="entry name" value="PPAT"/>
</dbReference>